<sequence>MNILCIDTSFSSIAITAQGNAGTFTSVFTPAKARHSAILIPAIEAAVKQAGFDVKETDVLICPQGPGGFTGLRLAYSTAKAIQLKTNAQFFCVPILEALCYKYGDTAQFLSIIDAKRDCFYAQAFENKKAISKALDIRAEEALKLIDKNKKTIICGFGTAKFKKDISLSINPDNFTFIEAAVENSSKLLFDCFIADQNCLKVEDHEGPIYIRKSDAEYLSC</sequence>
<name>A0ABY5HX15_9SPIR</name>
<accession>A0ABY5HX15</accession>
<dbReference type="Proteomes" id="UP001059401">
    <property type="component" value="Chromosome"/>
</dbReference>
<dbReference type="SUPFAM" id="SSF53067">
    <property type="entry name" value="Actin-like ATPase domain"/>
    <property type="match status" value="1"/>
</dbReference>
<evidence type="ECO:0000313" key="3">
    <source>
        <dbReference type="Proteomes" id="UP001059401"/>
    </source>
</evidence>
<evidence type="ECO:0000259" key="1">
    <source>
        <dbReference type="Pfam" id="PF00814"/>
    </source>
</evidence>
<dbReference type="Pfam" id="PF00814">
    <property type="entry name" value="TsaD"/>
    <property type="match status" value="1"/>
</dbReference>
<dbReference type="NCBIfam" id="TIGR03725">
    <property type="entry name" value="T6A_YeaZ"/>
    <property type="match status" value="1"/>
</dbReference>
<protein>
    <submittedName>
        <fullName evidence="2">tRNA (Adenosine(37)-N6)-threonylcarbamoyltransferase complex dimerization subunit type 1 TsaB</fullName>
    </submittedName>
</protein>
<proteinExistence type="predicted"/>
<gene>
    <name evidence="2" type="primary">tsaB</name>
    <name evidence="2" type="ORF">E4N76_06740</name>
</gene>
<dbReference type="InterPro" id="IPR022496">
    <property type="entry name" value="T6A_TsaB"/>
</dbReference>
<keyword evidence="3" id="KW-1185">Reference proteome</keyword>
<reference evidence="2" key="1">
    <citation type="submission" date="2019-04" db="EMBL/GenBank/DDBJ databases">
        <title>Whole genome sequencing of oral phylogroup 2 treponemes.</title>
        <authorList>
            <person name="Chan Y."/>
            <person name="Zeng H.H."/>
            <person name="Yu X.L."/>
            <person name="Leung W.K."/>
            <person name="Watt R.M."/>
        </authorList>
    </citation>
    <scope>NUCLEOTIDE SEQUENCE</scope>
    <source>
        <strain evidence="2">OMZ 847</strain>
    </source>
</reference>
<evidence type="ECO:0000313" key="2">
    <source>
        <dbReference type="EMBL" id="UTY28726.1"/>
    </source>
</evidence>
<feature type="domain" description="Gcp-like" evidence="1">
    <location>
        <begin position="31"/>
        <end position="148"/>
    </location>
</feature>
<dbReference type="InterPro" id="IPR043129">
    <property type="entry name" value="ATPase_NBD"/>
</dbReference>
<dbReference type="EMBL" id="CP038802">
    <property type="protein sequence ID" value="UTY28726.1"/>
    <property type="molecule type" value="Genomic_DNA"/>
</dbReference>
<dbReference type="RefSeq" id="WP_044979434.1">
    <property type="nucleotide sequence ID" value="NZ_CP009228.1"/>
</dbReference>
<dbReference type="Gene3D" id="3.30.420.40">
    <property type="match status" value="2"/>
</dbReference>
<organism evidence="2 3">
    <name type="scientific">Treponema putidum</name>
    <dbReference type="NCBI Taxonomy" id="221027"/>
    <lineage>
        <taxon>Bacteria</taxon>
        <taxon>Pseudomonadati</taxon>
        <taxon>Spirochaetota</taxon>
        <taxon>Spirochaetia</taxon>
        <taxon>Spirochaetales</taxon>
        <taxon>Treponemataceae</taxon>
        <taxon>Treponema</taxon>
    </lineage>
</organism>
<dbReference type="InterPro" id="IPR000905">
    <property type="entry name" value="Gcp-like_dom"/>
</dbReference>